<feature type="domain" description="DC1" evidence="3">
    <location>
        <begin position="13"/>
        <end position="57"/>
    </location>
</feature>
<evidence type="ECO:0000313" key="4">
    <source>
        <dbReference type="EMBL" id="KAK4272597.1"/>
    </source>
</evidence>
<dbReference type="PANTHER" id="PTHR46288">
    <property type="entry name" value="PHORBOL-ESTER/DAG-TYPE DOMAIN-CONTAINING PROTEIN"/>
    <property type="match status" value="1"/>
</dbReference>
<sequence length="387" mass="42863">MESPWTDLNVFHFSHPHALQLTTSPPTSTCSGCKLHITSGNTYYRCKSCAFSLHYFCYKLPIITHHPAHSYHDLVLRSSPASPGGGTVNCLACGHHVTAFCYHCAECGVNFHSFCLALPFTLSISNHPHKLKLEFSPPYDFFCDMCKKTSYNGWLYRCNLCEFDMHLACAVQNLESPSFSHSNTLLRKIWGPQVMTHMKSNGGVGDNSIGSEILHLMVQQVGGEIRGNINEGKVNGWDKRISSPRQSRRMASIELQLTEPSPAGESGNLQGRTPVQDKLTPRSDVSTSPSYQFSEAFFSIDLAKSYALAEAKGASRTTSSSREVKEPLVFVNGPSINNSYCAFLDGGRTSSFAEPSQQAAKHKLSKSDSERYSKDRSCWKKFVSCCL</sequence>
<dbReference type="AlphaFoldDB" id="A0AAE1JQI8"/>
<dbReference type="Gene3D" id="3.30.40.10">
    <property type="entry name" value="Zinc/RING finger domain, C3HC4 (zinc finger)"/>
    <property type="match status" value="1"/>
</dbReference>
<evidence type="ECO:0000313" key="5">
    <source>
        <dbReference type="Proteomes" id="UP001293593"/>
    </source>
</evidence>
<evidence type="ECO:0000259" key="3">
    <source>
        <dbReference type="Pfam" id="PF03107"/>
    </source>
</evidence>
<comment type="caution">
    <text evidence="4">The sequence shown here is derived from an EMBL/GenBank/DDBJ whole genome shotgun (WGS) entry which is preliminary data.</text>
</comment>
<reference evidence="4" key="1">
    <citation type="submission" date="2023-10" db="EMBL/GenBank/DDBJ databases">
        <title>Chromosome-level genome of the transformable northern wattle, Acacia crassicarpa.</title>
        <authorList>
            <person name="Massaro I."/>
            <person name="Sinha N.R."/>
            <person name="Poethig S."/>
            <person name="Leichty A.R."/>
        </authorList>
    </citation>
    <scope>NUCLEOTIDE SEQUENCE</scope>
    <source>
        <strain evidence="4">Acra3RX</strain>
        <tissue evidence="4">Leaf</tissue>
    </source>
</reference>
<dbReference type="PANTHER" id="PTHR46288:SF17">
    <property type="entry name" value="CYSTEINE_HISTIDINE-RICH C1 DOMAIN PROTEIN"/>
    <property type="match status" value="1"/>
</dbReference>
<feature type="region of interest" description="Disordered" evidence="2">
    <location>
        <begin position="258"/>
        <end position="288"/>
    </location>
</feature>
<dbReference type="InterPro" id="IPR013083">
    <property type="entry name" value="Znf_RING/FYVE/PHD"/>
</dbReference>
<organism evidence="4 5">
    <name type="scientific">Acacia crassicarpa</name>
    <name type="common">northern wattle</name>
    <dbReference type="NCBI Taxonomy" id="499986"/>
    <lineage>
        <taxon>Eukaryota</taxon>
        <taxon>Viridiplantae</taxon>
        <taxon>Streptophyta</taxon>
        <taxon>Embryophyta</taxon>
        <taxon>Tracheophyta</taxon>
        <taxon>Spermatophyta</taxon>
        <taxon>Magnoliopsida</taxon>
        <taxon>eudicotyledons</taxon>
        <taxon>Gunneridae</taxon>
        <taxon>Pentapetalae</taxon>
        <taxon>rosids</taxon>
        <taxon>fabids</taxon>
        <taxon>Fabales</taxon>
        <taxon>Fabaceae</taxon>
        <taxon>Caesalpinioideae</taxon>
        <taxon>mimosoid clade</taxon>
        <taxon>Acacieae</taxon>
        <taxon>Acacia</taxon>
    </lineage>
</organism>
<dbReference type="SUPFAM" id="SSF57889">
    <property type="entry name" value="Cysteine-rich domain"/>
    <property type="match status" value="2"/>
</dbReference>
<dbReference type="InterPro" id="IPR046349">
    <property type="entry name" value="C1-like_sf"/>
</dbReference>
<evidence type="ECO:0000256" key="2">
    <source>
        <dbReference type="SAM" id="MobiDB-lite"/>
    </source>
</evidence>
<accession>A0AAE1JQI8</accession>
<dbReference type="Pfam" id="PF03107">
    <property type="entry name" value="C1_2"/>
    <property type="match status" value="3"/>
</dbReference>
<dbReference type="EMBL" id="JAWXYG010000005">
    <property type="protein sequence ID" value="KAK4272597.1"/>
    <property type="molecule type" value="Genomic_DNA"/>
</dbReference>
<dbReference type="InterPro" id="IPR004146">
    <property type="entry name" value="DC1"/>
</dbReference>
<feature type="domain" description="DC1" evidence="3">
    <location>
        <begin position="126"/>
        <end position="170"/>
    </location>
</feature>
<proteinExistence type="predicted"/>
<evidence type="ECO:0000256" key="1">
    <source>
        <dbReference type="ARBA" id="ARBA00022737"/>
    </source>
</evidence>
<keyword evidence="1" id="KW-0677">Repeat</keyword>
<dbReference type="Proteomes" id="UP001293593">
    <property type="component" value="Unassembled WGS sequence"/>
</dbReference>
<gene>
    <name evidence="4" type="ORF">QN277_021129</name>
</gene>
<feature type="domain" description="DC1" evidence="3">
    <location>
        <begin position="68"/>
        <end position="115"/>
    </location>
</feature>
<protein>
    <recommendedName>
        <fullName evidence="3">DC1 domain-containing protein</fullName>
    </recommendedName>
</protein>
<keyword evidence="5" id="KW-1185">Reference proteome</keyword>
<feature type="region of interest" description="Disordered" evidence="2">
    <location>
        <begin position="352"/>
        <end position="371"/>
    </location>
</feature>
<name>A0AAE1JQI8_9FABA</name>